<name>A0A8R7V042_TRIUA</name>
<sequence>LLPQRDSPLSATSDDLKPSPWLGFRAPPHWRGSRASSDSSPTPTAPSHAAPSLGCCSSAWWPWDVQGKDWMLEEGGVDLALLQLGATTHGASSFLSSGV</sequence>
<evidence type="ECO:0000313" key="3">
    <source>
        <dbReference type="Proteomes" id="UP000015106"/>
    </source>
</evidence>
<reference evidence="3" key="1">
    <citation type="journal article" date="2013" name="Nature">
        <title>Draft genome of the wheat A-genome progenitor Triticum urartu.</title>
        <authorList>
            <person name="Ling H.Q."/>
            <person name="Zhao S."/>
            <person name="Liu D."/>
            <person name="Wang J."/>
            <person name="Sun H."/>
            <person name="Zhang C."/>
            <person name="Fan H."/>
            <person name="Li D."/>
            <person name="Dong L."/>
            <person name="Tao Y."/>
            <person name="Gao C."/>
            <person name="Wu H."/>
            <person name="Li Y."/>
            <person name="Cui Y."/>
            <person name="Guo X."/>
            <person name="Zheng S."/>
            <person name="Wang B."/>
            <person name="Yu K."/>
            <person name="Liang Q."/>
            <person name="Yang W."/>
            <person name="Lou X."/>
            <person name="Chen J."/>
            <person name="Feng M."/>
            <person name="Jian J."/>
            <person name="Zhang X."/>
            <person name="Luo G."/>
            <person name="Jiang Y."/>
            <person name="Liu J."/>
            <person name="Wang Z."/>
            <person name="Sha Y."/>
            <person name="Zhang B."/>
            <person name="Wu H."/>
            <person name="Tang D."/>
            <person name="Shen Q."/>
            <person name="Xue P."/>
            <person name="Zou S."/>
            <person name="Wang X."/>
            <person name="Liu X."/>
            <person name="Wang F."/>
            <person name="Yang Y."/>
            <person name="An X."/>
            <person name="Dong Z."/>
            <person name="Zhang K."/>
            <person name="Zhang X."/>
            <person name="Luo M.C."/>
            <person name="Dvorak J."/>
            <person name="Tong Y."/>
            <person name="Wang J."/>
            <person name="Yang H."/>
            <person name="Li Z."/>
            <person name="Wang D."/>
            <person name="Zhang A."/>
            <person name="Wang J."/>
        </authorList>
    </citation>
    <scope>NUCLEOTIDE SEQUENCE</scope>
    <source>
        <strain evidence="3">cv. G1812</strain>
    </source>
</reference>
<evidence type="ECO:0000313" key="2">
    <source>
        <dbReference type="EnsemblPlants" id="TuG1812G0600004132.01.T03"/>
    </source>
</evidence>
<dbReference type="Proteomes" id="UP000015106">
    <property type="component" value="Chromosome 6"/>
</dbReference>
<reference evidence="2" key="2">
    <citation type="submission" date="2018-03" db="EMBL/GenBank/DDBJ databases">
        <title>The Triticum urartu genome reveals the dynamic nature of wheat genome evolution.</title>
        <authorList>
            <person name="Ling H."/>
            <person name="Ma B."/>
            <person name="Shi X."/>
            <person name="Liu H."/>
            <person name="Dong L."/>
            <person name="Sun H."/>
            <person name="Cao Y."/>
            <person name="Gao Q."/>
            <person name="Zheng S."/>
            <person name="Li Y."/>
            <person name="Yu Y."/>
            <person name="Du H."/>
            <person name="Qi M."/>
            <person name="Li Y."/>
            <person name="Yu H."/>
            <person name="Cui Y."/>
            <person name="Wang N."/>
            <person name="Chen C."/>
            <person name="Wu H."/>
            <person name="Zhao Y."/>
            <person name="Zhang J."/>
            <person name="Li Y."/>
            <person name="Zhou W."/>
            <person name="Zhang B."/>
            <person name="Hu W."/>
            <person name="Eijk M."/>
            <person name="Tang J."/>
            <person name="Witsenboer H."/>
            <person name="Zhao S."/>
            <person name="Li Z."/>
            <person name="Zhang A."/>
            <person name="Wang D."/>
            <person name="Liang C."/>
        </authorList>
    </citation>
    <scope>NUCLEOTIDE SEQUENCE [LARGE SCALE GENOMIC DNA]</scope>
    <source>
        <strain evidence="2">cv. G1812</strain>
    </source>
</reference>
<organism evidence="2 3">
    <name type="scientific">Triticum urartu</name>
    <name type="common">Red wild einkorn</name>
    <name type="synonym">Crithodium urartu</name>
    <dbReference type="NCBI Taxonomy" id="4572"/>
    <lineage>
        <taxon>Eukaryota</taxon>
        <taxon>Viridiplantae</taxon>
        <taxon>Streptophyta</taxon>
        <taxon>Embryophyta</taxon>
        <taxon>Tracheophyta</taxon>
        <taxon>Spermatophyta</taxon>
        <taxon>Magnoliopsida</taxon>
        <taxon>Liliopsida</taxon>
        <taxon>Poales</taxon>
        <taxon>Poaceae</taxon>
        <taxon>BOP clade</taxon>
        <taxon>Pooideae</taxon>
        <taxon>Triticodae</taxon>
        <taxon>Triticeae</taxon>
        <taxon>Triticinae</taxon>
        <taxon>Triticum</taxon>
    </lineage>
</organism>
<feature type="compositionally biased region" description="Low complexity" evidence="1">
    <location>
        <begin position="33"/>
        <end position="52"/>
    </location>
</feature>
<reference evidence="2" key="3">
    <citation type="submission" date="2022-06" db="UniProtKB">
        <authorList>
            <consortium name="EnsemblPlants"/>
        </authorList>
    </citation>
    <scope>IDENTIFICATION</scope>
</reference>
<accession>A0A8R7V042</accession>
<keyword evidence="3" id="KW-1185">Reference proteome</keyword>
<dbReference type="EnsemblPlants" id="TuG1812G0600004132.01.T03">
    <property type="protein sequence ID" value="TuG1812G0600004132.01.T03"/>
    <property type="gene ID" value="TuG1812G0600004132.01"/>
</dbReference>
<dbReference type="AlphaFoldDB" id="A0A8R7V042"/>
<dbReference type="Gramene" id="TuG1812G0600004132.01.T03">
    <property type="protein sequence ID" value="TuG1812G0600004132.01.T03"/>
    <property type="gene ID" value="TuG1812G0600004132.01"/>
</dbReference>
<evidence type="ECO:0000256" key="1">
    <source>
        <dbReference type="SAM" id="MobiDB-lite"/>
    </source>
</evidence>
<protein>
    <submittedName>
        <fullName evidence="2">Uncharacterized protein</fullName>
    </submittedName>
</protein>
<feature type="region of interest" description="Disordered" evidence="1">
    <location>
        <begin position="1"/>
        <end position="53"/>
    </location>
</feature>
<proteinExistence type="predicted"/>